<feature type="non-terminal residue" evidence="1">
    <location>
        <position position="134"/>
    </location>
</feature>
<dbReference type="AlphaFoldDB" id="A0A9P6QMN1"/>
<proteinExistence type="predicted"/>
<dbReference type="OrthoDB" id="10613644at2759"/>
<protein>
    <submittedName>
        <fullName evidence="1">Uncharacterized protein</fullName>
    </submittedName>
</protein>
<keyword evidence="2" id="KW-1185">Reference proteome</keyword>
<gene>
    <name evidence="1" type="ORF">BGZ97_010395</name>
</gene>
<organism evidence="1 2">
    <name type="scientific">Linnemannia gamsii</name>
    <dbReference type="NCBI Taxonomy" id="64522"/>
    <lineage>
        <taxon>Eukaryota</taxon>
        <taxon>Fungi</taxon>
        <taxon>Fungi incertae sedis</taxon>
        <taxon>Mucoromycota</taxon>
        <taxon>Mortierellomycotina</taxon>
        <taxon>Mortierellomycetes</taxon>
        <taxon>Mortierellales</taxon>
        <taxon>Mortierellaceae</taxon>
        <taxon>Linnemannia</taxon>
    </lineage>
</organism>
<evidence type="ECO:0000313" key="2">
    <source>
        <dbReference type="Proteomes" id="UP000823405"/>
    </source>
</evidence>
<dbReference type="InterPro" id="IPR045738">
    <property type="entry name" value="DUF6088"/>
</dbReference>
<feature type="non-terminal residue" evidence="1">
    <location>
        <position position="1"/>
    </location>
</feature>
<name>A0A9P6QMN1_9FUNG</name>
<sequence length="134" mass="14600">KVVPELIKVAKIIAKNTGAIVQVHGAEAARKLELTTQVPIQTVFSTSGPSRRIQMGTLQIHLQHVCQRKLALAGRPAGLALAAMWYLGKNEVTLSLIEKIQHKLSSEEFEALQAATSAMPGWMSNVMAQYGRRA</sequence>
<dbReference type="Proteomes" id="UP000823405">
    <property type="component" value="Unassembled WGS sequence"/>
</dbReference>
<dbReference type="Pfam" id="PF19570">
    <property type="entry name" value="DUF6088"/>
    <property type="match status" value="1"/>
</dbReference>
<dbReference type="EMBL" id="JAAAIN010005336">
    <property type="protein sequence ID" value="KAG0275030.1"/>
    <property type="molecule type" value="Genomic_DNA"/>
</dbReference>
<comment type="caution">
    <text evidence="1">The sequence shown here is derived from an EMBL/GenBank/DDBJ whole genome shotgun (WGS) entry which is preliminary data.</text>
</comment>
<evidence type="ECO:0000313" key="1">
    <source>
        <dbReference type="EMBL" id="KAG0275030.1"/>
    </source>
</evidence>
<accession>A0A9P6QMN1</accession>
<reference evidence="1" key="1">
    <citation type="journal article" date="2020" name="Fungal Divers.">
        <title>Resolving the Mortierellaceae phylogeny through synthesis of multi-gene phylogenetics and phylogenomics.</title>
        <authorList>
            <person name="Vandepol N."/>
            <person name="Liber J."/>
            <person name="Desiro A."/>
            <person name="Na H."/>
            <person name="Kennedy M."/>
            <person name="Barry K."/>
            <person name="Grigoriev I.V."/>
            <person name="Miller A.N."/>
            <person name="O'Donnell K."/>
            <person name="Stajich J.E."/>
            <person name="Bonito G."/>
        </authorList>
    </citation>
    <scope>NUCLEOTIDE SEQUENCE</scope>
    <source>
        <strain evidence="1">NVP60</strain>
    </source>
</reference>